<reference evidence="3" key="1">
    <citation type="submission" date="2022-10" db="EMBL/GenBank/DDBJ databases">
        <title>YIM 151497 complete genome.</title>
        <authorList>
            <person name="Chen X."/>
        </authorList>
    </citation>
    <scope>NUCLEOTIDE SEQUENCE</scope>
    <source>
        <strain evidence="3">YIM 151497</strain>
    </source>
</reference>
<accession>A0ABY6IRT3</accession>
<dbReference type="Proteomes" id="UP001163882">
    <property type="component" value="Chromosome"/>
</dbReference>
<name>A0ABY6IRT3_9HYPH</name>
<keyword evidence="4" id="KW-1185">Reference proteome</keyword>
<evidence type="ECO:0000313" key="4">
    <source>
        <dbReference type="Proteomes" id="UP001163882"/>
    </source>
</evidence>
<proteinExistence type="inferred from homology"/>
<dbReference type="PANTHER" id="PTHR33606:SF3">
    <property type="entry name" value="PROTEIN YCII"/>
    <property type="match status" value="1"/>
</dbReference>
<evidence type="ECO:0000256" key="1">
    <source>
        <dbReference type="ARBA" id="ARBA00007689"/>
    </source>
</evidence>
<dbReference type="Pfam" id="PF03795">
    <property type="entry name" value="YCII"/>
    <property type="match status" value="1"/>
</dbReference>
<dbReference type="EMBL" id="CP107716">
    <property type="protein sequence ID" value="UYQ72425.1"/>
    <property type="molecule type" value="Genomic_DNA"/>
</dbReference>
<dbReference type="InterPro" id="IPR011008">
    <property type="entry name" value="Dimeric_a/b-barrel"/>
</dbReference>
<feature type="domain" description="YCII-related" evidence="2">
    <location>
        <begin position="2"/>
        <end position="89"/>
    </location>
</feature>
<evidence type="ECO:0000259" key="2">
    <source>
        <dbReference type="Pfam" id="PF03795"/>
    </source>
</evidence>
<dbReference type="InterPro" id="IPR005545">
    <property type="entry name" value="YCII"/>
</dbReference>
<evidence type="ECO:0000313" key="3">
    <source>
        <dbReference type="EMBL" id="UYQ72425.1"/>
    </source>
</evidence>
<protein>
    <submittedName>
        <fullName evidence="3">YciI family protein</fullName>
    </submittedName>
</protein>
<dbReference type="PANTHER" id="PTHR33606">
    <property type="entry name" value="PROTEIN YCII"/>
    <property type="match status" value="1"/>
</dbReference>
<comment type="similarity">
    <text evidence="1">Belongs to the YciI family.</text>
</comment>
<sequence>MMRWAALFTDKSEGAAEIRAAHTADHQAYLRKYKGKILLAGAMRAEPGGSPVGGLWIFEAETRAEVEKIIAEDPFQVHGLRATTTVNAWGTAPGYEDVEIAPR</sequence>
<dbReference type="Gene3D" id="3.30.70.1060">
    <property type="entry name" value="Dimeric alpha+beta barrel"/>
    <property type="match status" value="1"/>
</dbReference>
<dbReference type="InterPro" id="IPR051807">
    <property type="entry name" value="Sec-metab_biosynth-assoc"/>
</dbReference>
<dbReference type="SUPFAM" id="SSF54909">
    <property type="entry name" value="Dimeric alpha+beta barrel"/>
    <property type="match status" value="1"/>
</dbReference>
<dbReference type="RefSeq" id="WP_264226058.1">
    <property type="nucleotide sequence ID" value="NZ_CP107716.1"/>
</dbReference>
<gene>
    <name evidence="3" type="ORF">OF122_01140</name>
</gene>
<organism evidence="3 4">
    <name type="scientific">Pelagibacterium flavum</name>
    <dbReference type="NCBI Taxonomy" id="2984530"/>
    <lineage>
        <taxon>Bacteria</taxon>
        <taxon>Pseudomonadati</taxon>
        <taxon>Pseudomonadota</taxon>
        <taxon>Alphaproteobacteria</taxon>
        <taxon>Hyphomicrobiales</taxon>
        <taxon>Devosiaceae</taxon>
        <taxon>Pelagibacterium</taxon>
    </lineage>
</organism>